<dbReference type="WBParaSite" id="L893_g11274.t1">
    <property type="protein sequence ID" value="L893_g11274.t1"/>
    <property type="gene ID" value="L893_g11274"/>
</dbReference>
<evidence type="ECO:0000256" key="2">
    <source>
        <dbReference type="ARBA" id="ARBA00022771"/>
    </source>
</evidence>
<dbReference type="GO" id="GO:0008270">
    <property type="term" value="F:zinc ion binding"/>
    <property type="evidence" value="ECO:0007669"/>
    <property type="project" value="UniProtKB-KW"/>
</dbReference>
<feature type="region of interest" description="Disordered" evidence="9">
    <location>
        <begin position="407"/>
        <end position="464"/>
    </location>
</feature>
<evidence type="ECO:0000256" key="3">
    <source>
        <dbReference type="ARBA" id="ARBA00022833"/>
    </source>
</evidence>
<dbReference type="SUPFAM" id="SSF57716">
    <property type="entry name" value="Glucocorticoid receptor-like (DNA-binding domain)"/>
    <property type="match status" value="1"/>
</dbReference>
<evidence type="ECO:0000256" key="4">
    <source>
        <dbReference type="ARBA" id="ARBA00023015"/>
    </source>
</evidence>
<dbReference type="InterPro" id="IPR001628">
    <property type="entry name" value="Znf_hrmn_rcpt"/>
</dbReference>
<keyword evidence="2" id="KW-0863">Zinc-finger</keyword>
<name>A0A1I7Y0S9_9BILA</name>
<dbReference type="GO" id="GO:0003700">
    <property type="term" value="F:DNA-binding transcription factor activity"/>
    <property type="evidence" value="ECO:0007669"/>
    <property type="project" value="InterPro"/>
</dbReference>
<evidence type="ECO:0000313" key="12">
    <source>
        <dbReference type="WBParaSite" id="L893_g11274.t1"/>
    </source>
</evidence>
<keyword evidence="11" id="KW-1185">Reference proteome</keyword>
<dbReference type="PROSITE" id="PS00031">
    <property type="entry name" value="NUCLEAR_REC_DBD_1"/>
    <property type="match status" value="1"/>
</dbReference>
<keyword evidence="6" id="KW-0804">Transcription</keyword>
<keyword evidence="1" id="KW-0479">Metal-binding</keyword>
<reference evidence="12" key="1">
    <citation type="submission" date="2016-11" db="UniProtKB">
        <authorList>
            <consortium name="WormBaseParasite"/>
        </authorList>
    </citation>
    <scope>IDENTIFICATION</scope>
</reference>
<dbReference type="Gene3D" id="3.30.50.10">
    <property type="entry name" value="Erythroid Transcription Factor GATA-1, subunit A"/>
    <property type="match status" value="1"/>
</dbReference>
<dbReference type="SUPFAM" id="SSF48508">
    <property type="entry name" value="Nuclear receptor ligand-binding domain"/>
    <property type="match status" value="1"/>
</dbReference>
<dbReference type="AlphaFoldDB" id="A0A1I7Y0S9"/>
<feature type="compositionally biased region" description="Gly residues" evidence="9">
    <location>
        <begin position="444"/>
        <end position="464"/>
    </location>
</feature>
<evidence type="ECO:0000256" key="9">
    <source>
        <dbReference type="SAM" id="MobiDB-lite"/>
    </source>
</evidence>
<evidence type="ECO:0000256" key="8">
    <source>
        <dbReference type="ARBA" id="ARBA00023242"/>
    </source>
</evidence>
<organism evidence="11 12">
    <name type="scientific">Steinernema glaseri</name>
    <dbReference type="NCBI Taxonomy" id="37863"/>
    <lineage>
        <taxon>Eukaryota</taxon>
        <taxon>Metazoa</taxon>
        <taxon>Ecdysozoa</taxon>
        <taxon>Nematoda</taxon>
        <taxon>Chromadorea</taxon>
        <taxon>Rhabditida</taxon>
        <taxon>Tylenchina</taxon>
        <taxon>Panagrolaimomorpha</taxon>
        <taxon>Strongyloidoidea</taxon>
        <taxon>Steinernematidae</taxon>
        <taxon>Steinernema</taxon>
    </lineage>
</organism>
<evidence type="ECO:0000259" key="10">
    <source>
        <dbReference type="PROSITE" id="PS51030"/>
    </source>
</evidence>
<keyword evidence="8" id="KW-0539">Nucleus</keyword>
<accession>A0A1I7Y0S9</accession>
<keyword evidence="5" id="KW-0238">DNA-binding</keyword>
<evidence type="ECO:0000256" key="1">
    <source>
        <dbReference type="ARBA" id="ARBA00022723"/>
    </source>
</evidence>
<feature type="domain" description="Nuclear receptor" evidence="10">
    <location>
        <begin position="1"/>
        <end position="82"/>
    </location>
</feature>
<sequence>MPVCEACYNRCAVGKNFGAETCASCAAFFRRSVRLQVVYQCKKDQHACSKDAVRSVSAIHACRKCRMDRCLSLGMNPELVQAPRPSGEKLALQLPTDIGSPPHEEFPLISAMVRALRMVFERHQPITSDPRRIVGTSEYGENNLTSEGYKRLALGEHWNFRNMLEHVPVVCELDPDFKDAIFKNSFVLYTVFIRTYYNTRHWSCGFNNTRRFYFMPNVYFDLDPEKLIFMFAQKNGRVTLGDCRNISRQLASNLQFLHDISLQSREFYATYEDMAILLLLVIVQSNDFDKPNIEWQRPIRCLKAVWKELDLFYRKNLRDPSHWGNLLFLLSNYQTAQSNHRTIRSLLAIYFEKTMAERLQEQNNRPQETMRTLWKERNATKVVSHISLFCSHKRIFTFENPFLQTKGGGGGGAAYPPPPHPPAPPPQGAGGGGGGGASQPPPQAGGGGAQWHGGGGGGGLKWDS</sequence>
<keyword evidence="4" id="KW-0805">Transcription regulation</keyword>
<dbReference type="PANTHER" id="PTHR46011">
    <property type="entry name" value="NUCLEAR HORMONE RECEPTOR FAMILY MEMBER NHR-86-RELATED"/>
    <property type="match status" value="1"/>
</dbReference>
<evidence type="ECO:0000256" key="5">
    <source>
        <dbReference type="ARBA" id="ARBA00023125"/>
    </source>
</evidence>
<keyword evidence="3" id="KW-0862">Zinc</keyword>
<dbReference type="GO" id="GO:0043565">
    <property type="term" value="F:sequence-specific DNA binding"/>
    <property type="evidence" value="ECO:0007669"/>
    <property type="project" value="InterPro"/>
</dbReference>
<protein>
    <submittedName>
        <fullName evidence="12">Nuclear receptor domain-containing protein</fullName>
    </submittedName>
</protein>
<evidence type="ECO:0000256" key="6">
    <source>
        <dbReference type="ARBA" id="ARBA00023163"/>
    </source>
</evidence>
<dbReference type="InterPro" id="IPR013088">
    <property type="entry name" value="Znf_NHR/GATA"/>
</dbReference>
<evidence type="ECO:0000256" key="7">
    <source>
        <dbReference type="ARBA" id="ARBA00023170"/>
    </source>
</evidence>
<keyword evidence="7" id="KW-0675">Receptor</keyword>
<dbReference type="SMART" id="SM00399">
    <property type="entry name" value="ZnF_C4"/>
    <property type="match status" value="1"/>
</dbReference>
<feature type="compositionally biased region" description="Pro residues" evidence="9">
    <location>
        <begin position="415"/>
        <end position="427"/>
    </location>
</feature>
<proteinExistence type="predicted"/>
<dbReference type="PROSITE" id="PS51030">
    <property type="entry name" value="NUCLEAR_REC_DBD_2"/>
    <property type="match status" value="1"/>
</dbReference>
<dbReference type="Pfam" id="PF00105">
    <property type="entry name" value="zf-C4"/>
    <property type="match status" value="1"/>
</dbReference>
<dbReference type="Proteomes" id="UP000095287">
    <property type="component" value="Unplaced"/>
</dbReference>
<dbReference type="InterPro" id="IPR035500">
    <property type="entry name" value="NHR-like_dom_sf"/>
</dbReference>
<feature type="compositionally biased region" description="Gly residues" evidence="9">
    <location>
        <begin position="428"/>
        <end position="437"/>
    </location>
</feature>
<evidence type="ECO:0000313" key="11">
    <source>
        <dbReference type="Proteomes" id="UP000095287"/>
    </source>
</evidence>